<protein>
    <submittedName>
        <fullName evidence="4">CBS-domain-containing membrane protein</fullName>
    </submittedName>
</protein>
<dbReference type="PROSITE" id="PS51371">
    <property type="entry name" value="CBS"/>
    <property type="match status" value="2"/>
</dbReference>
<dbReference type="AlphaFoldDB" id="H8G7U8"/>
<dbReference type="PANTHER" id="PTHR43080">
    <property type="entry name" value="CBS DOMAIN-CONTAINING PROTEIN CBSX3, MITOCHONDRIAL"/>
    <property type="match status" value="1"/>
</dbReference>
<proteinExistence type="predicted"/>
<dbReference type="HOGENOM" id="CLU_040681_1_0_11"/>
<dbReference type="RefSeq" id="WP_005438127.1">
    <property type="nucleotide sequence ID" value="NZ_CM001466.1"/>
</dbReference>
<evidence type="ECO:0000313" key="4">
    <source>
        <dbReference type="EMBL" id="EHY87372.1"/>
    </source>
</evidence>
<feature type="domain" description="CBS" evidence="3">
    <location>
        <begin position="76"/>
        <end position="131"/>
    </location>
</feature>
<reference evidence="4 5" key="1">
    <citation type="journal article" date="2012" name="Stand. Genomic Sci.">
        <title>Genome sequence of the soil bacterium Saccharomonospora azurea type strain (NA-128(T)).</title>
        <authorList>
            <person name="Klenk H.P."/>
            <person name="Held B."/>
            <person name="Lucas S."/>
            <person name="Lapidus A."/>
            <person name="Copeland A."/>
            <person name="Hammon N."/>
            <person name="Pitluck S."/>
            <person name="Goodwin L.A."/>
            <person name="Han C."/>
            <person name="Tapia R."/>
            <person name="Brambilla E.M."/>
            <person name="Potter G."/>
            <person name="Land M."/>
            <person name="Ivanova N."/>
            <person name="Rohde M."/>
            <person name="Goker M."/>
            <person name="Detter J.C."/>
            <person name="Kyrpides N.C."/>
            <person name="Woyke T."/>
        </authorList>
    </citation>
    <scope>NUCLEOTIDE SEQUENCE [LARGE SCALE GENOMIC DNA]</scope>
    <source>
        <strain evidence="4 5">NA-128</strain>
    </source>
</reference>
<evidence type="ECO:0000256" key="2">
    <source>
        <dbReference type="PROSITE-ProRule" id="PRU00703"/>
    </source>
</evidence>
<evidence type="ECO:0000259" key="3">
    <source>
        <dbReference type="PROSITE" id="PS51371"/>
    </source>
</evidence>
<gene>
    <name evidence="4" type="ORF">SacazDRAFT_00398</name>
</gene>
<evidence type="ECO:0000256" key="1">
    <source>
        <dbReference type="ARBA" id="ARBA00023122"/>
    </source>
</evidence>
<dbReference type="PANTHER" id="PTHR43080:SF29">
    <property type="entry name" value="OS02G0818000 PROTEIN"/>
    <property type="match status" value="1"/>
</dbReference>
<dbReference type="InterPro" id="IPR000644">
    <property type="entry name" value="CBS_dom"/>
</dbReference>
<feature type="domain" description="CBS" evidence="3">
    <location>
        <begin position="7"/>
        <end position="65"/>
    </location>
</feature>
<dbReference type="InterPro" id="IPR046342">
    <property type="entry name" value="CBS_dom_sf"/>
</dbReference>
<keyword evidence="5" id="KW-1185">Reference proteome</keyword>
<dbReference type="Proteomes" id="UP000004705">
    <property type="component" value="Chromosome"/>
</dbReference>
<dbReference type="SUPFAM" id="SSF54631">
    <property type="entry name" value="CBS-domain pair"/>
    <property type="match status" value="1"/>
</dbReference>
<dbReference type="InterPro" id="IPR051257">
    <property type="entry name" value="Diverse_CBS-Domain"/>
</dbReference>
<sequence>MEASDIMTRPVVTTTADSPLMDAVVKLTEGGFAGLPVVDEERRVIGMITEVDAIRAAEEVRHAPSVPPSRTVGDVMNRPVEVVSPHTDVNDIAQRMLTDRVRSLPVVDNGVLVGIVSRRDVLRPLVRPDDVVASHVQAVLDAYSAPDRRWTAEVKDRVAVVRGEFVDSPERDVVISLVHTVPGVMDVRVEG</sequence>
<dbReference type="Gene3D" id="3.10.580.10">
    <property type="entry name" value="CBS-domain"/>
    <property type="match status" value="1"/>
</dbReference>
<evidence type="ECO:0000313" key="5">
    <source>
        <dbReference type="Proteomes" id="UP000004705"/>
    </source>
</evidence>
<dbReference type="OrthoDB" id="9799454at2"/>
<dbReference type="Pfam" id="PF00571">
    <property type="entry name" value="CBS"/>
    <property type="match status" value="2"/>
</dbReference>
<name>H8G7U8_9PSEU</name>
<dbReference type="SMART" id="SM00116">
    <property type="entry name" value="CBS"/>
    <property type="match status" value="2"/>
</dbReference>
<organism evidence="4 5">
    <name type="scientific">Saccharomonospora azurea NA-128</name>
    <dbReference type="NCBI Taxonomy" id="882081"/>
    <lineage>
        <taxon>Bacteria</taxon>
        <taxon>Bacillati</taxon>
        <taxon>Actinomycetota</taxon>
        <taxon>Actinomycetes</taxon>
        <taxon>Pseudonocardiales</taxon>
        <taxon>Pseudonocardiaceae</taxon>
        <taxon>Saccharomonospora</taxon>
    </lineage>
</organism>
<dbReference type="EMBL" id="CM001466">
    <property type="protein sequence ID" value="EHY87372.1"/>
    <property type="molecule type" value="Genomic_DNA"/>
</dbReference>
<keyword evidence="1 2" id="KW-0129">CBS domain</keyword>
<accession>H8G7U8</accession>